<feature type="compositionally biased region" description="Basic residues" evidence="6">
    <location>
        <begin position="2505"/>
        <end position="2519"/>
    </location>
</feature>
<dbReference type="Gene3D" id="2.10.25.10">
    <property type="entry name" value="Laminin"/>
    <property type="match status" value="2"/>
</dbReference>
<dbReference type="PANTHER" id="PTHR24255:SF31">
    <property type="entry name" value="CUBILIN-LIKE PROTEIN"/>
    <property type="match status" value="1"/>
</dbReference>
<feature type="disulfide bond" evidence="4">
    <location>
        <begin position="1632"/>
        <end position="1641"/>
    </location>
</feature>
<evidence type="ECO:0000313" key="10">
    <source>
        <dbReference type="EMBL" id="KAJ6638368.1"/>
    </source>
</evidence>
<feature type="region of interest" description="Disordered" evidence="6">
    <location>
        <begin position="1939"/>
        <end position="1984"/>
    </location>
</feature>
<name>A0A9Q0RZV8_9DIPT</name>
<feature type="compositionally biased region" description="Polar residues" evidence="6">
    <location>
        <begin position="2177"/>
        <end position="2191"/>
    </location>
</feature>
<keyword evidence="1" id="KW-0677">Repeat</keyword>
<keyword evidence="11" id="KW-1185">Reference proteome</keyword>
<sequence>GCQAVNGDPAPGRSPGPPSPHTGNADSKHAYNNLSFDQMIQENGTFEFNENGEHANSSELSNTQQNEEKIIKTSNKIKTFINQINNSKFNNQRKNSENLRSESDKNKYCKSVDIYVGGEEKIVKIDRGNDEEVSVPIKFDVIHDLFDTQRGLLSGLMYTVQLRMETPDAINNFFIESFLNDEPSGQFIELENYLSQNKWNHAEDENVNKMEAVSKDFMFGEDDWSRSKSTGNNEVYTENDNQCKKNIWTENSIASNRLQMKWYFNDPLKVNLKNKTVKFRILYRKISSSVVFEIVYIQQVLEECILSLVHPSATLDYTTMPIVSYNNCSVFFPSRDMQSAEPAGLLVHLTRLNVPCINGGYVSIGENNFLCGKLEDLSLSERTYYFSYHQNTSVALNNHPMFSLNYKLVDYCYNITLTEQNSSYYMQPKASLECYFKIHLPYGNRVELNLITNLRNASDIYLRNSYESSGEFVEPEFLDLSIPQSDTGKMKHCHGILVQLDDMKQKPWMHCVNAYSATRKFNIISSGNVLVIKVMKTASHQLSETVQGPSLYFEYVALPIPHIVSQCAFGWVAVQQNCITAIESPMSWHYAEIECKKIGGHLASVQSEREQRVIDHLLLNSSGYKDVSAYWVGATDKNFEGDFRWTNGFPFTYANWFPGWSEHNNYNKQPNDDGLSGQDCVELRRSFRAPPGIHAKNKIPLSSTFMWNDRDCSAKNSFLCERPMSDEPLLRAEWATGCNKTVILTKDNPRLSLWSPGFPRQYPDNINCFTVVIAPNGFNIVLEFEELVLENEPECSYDFLEIIDGKDESPNRISVKDFYRKYLHRHRRNSAKNPFLYPQYNDVYSTQSLNSLNQDANNISVNFFEKFLNIYKSHATVVLQTPKLNVNSDQFLFAKSVPHRICGDWSSKLKLLRYASTSTMLGLHFRSDYSHHFSGYKAKVSIKNASSECVDERLNPYNGSCYLFVTYPEVDWQTAQQVCRGMGAQLTSISSADEQRFISANIRNQMDYTPQAIYWLGGELSQNKEFEWTDGSAMTFQGWLPGQGIIEKLPKEHHCLGLQWKKSPTPMLPSGIYWASQKCSKFGGYICKKKKQREGETYVQNKTISGTEGRMTSPGYPNTYPLNIDYWIKIYSPQNTRIIIQFQTIDLEQQDECLYDYISIEDAPPEQFESISMAMLRVEDHFNYQMDEGTATKTDIWLTNNDTSIVKRDLKYFRNIQRLLRAENDLRNEMRQLEAIKNKLQMSNRPKRAVTVNSHVHYALHNNSPSFLPYVRWCGLHNTNMSKYDFVSTKNGTILHFHSDYSLSGIGYSFTWNAVDISGCPSQTLTSKEGIFSSPNYPHFLLNNLDCSFIIQAPNGRRVWLRFIDFQTIDDSLVDVDLGGGATVTPFKDAKRLNDGIFVSSKEKLIVRIRTGPMPRGRGFRALFKTMNTIAEHHTLNLTEYSYGSLQHLNYPQSLPININFTQHLVAPIGNVVLLEVFGVGFSENECRGGGGLEIFDNYADNNGTYWHLCEVPNRSNLNLLDESAEIESLIRPSPIHITSYLNTLHIREITHNGSIVRLNATVRTQTDMNYKFKLASTDDSVETCNPNPCQFGGKCISAGNMKRFCGLNMCEIEPCIYGKCELTSTSYKCQCQQGYEGRTCDQKQKPCASNPCEGRGECFDKNGSFFCRCHAWWEGSRCEKRMVRIPYKPLSERMLQEPFWLGLITVFVVLAVIGLVWCAKRHFPEKIEKLLAEEAERNRRTPSPRKKRNNSTPTKKNAAEKKQILQQLISPAANQSRPKVSLDDLIHMSENRLKPISIDSESDVKETTFSENSVTAANKGQLNDAKMEKKVTFARLLSKVSAEISSGSEGTHKESGLSLAVELPIRASSVPPSPCTNDIRSPHSTSSNQGSDSLSSSELMLPDIDIRSCNKRLRSKVSSADSILAMFRNFASTTVSSQMPTSMVISPTSSPSVSTSPQDDQGDDESSTSSMHTPCSFTSGPNDSPVFYRQNTIEVPVLDILSSQQSVNGSSSNYLNPPSILLEIPSNINKCLSPIREMPTPMPSPCLTPVMNRPHRFTRFQNTRHQNVSASFSDDDEKITVEQYETQSKDTTNDTSQSSGGFLTETGLPNINSRPTQMLQVHPPSVQISIDIAPPTPEERSSNRPTQLIIPELVVQQASPTKERLPLHPGSPPPQQHCNSENPFSVPTTSKLRRQLKQSDHKPASLDLPFIPPMITITTNMSEVESDADISPTMGLGKPGSHLVVPTTGMCYLSPFSICTRGDRTISESNLSSSGYSSMASPGPSRCGSSNPLCSSEMDAAGTGNTKCNLFQNAYPNLTFKGSSGQLALSTLSIRSRTALKSCQKGSKGSTIATNEFDHRQRLNSRSDSETLSDEVLLESNDEGIGTDHLDEKIEDGEIKSAKELEIYIGKELIDNGKNIPEETICMAQLQLPLIVIQSDGGVEKGLSPVSSRSESPLSERTTSIGRFSPLFYGKKDQQLPFTDSDGLYDFPSSDGKNYSTTYHSKKSSMKRKERKSSRAGLSQSPTKSSSQLEIPMKESHSPRHSHHSSKHHHHSPVPTARKSPKRRTLQRYPVASSSSSSESLVPPRSQMNIFTVQVADESNSETNLDRDKNERIPKSYLDEKSRPKKLSRLRAIGNQIRFLRRLEKSIKKREEIHSPTDSCHDYGSDEHDSPGVMSPLLRSPVKSNLLVKTGRQKRLNNLYSGNIPWRSRERHYAQGDINSD</sequence>
<dbReference type="SMART" id="SM00034">
    <property type="entry name" value="CLECT"/>
    <property type="match status" value="2"/>
</dbReference>
<feature type="domain" description="CUB" evidence="7">
    <location>
        <begin position="738"/>
        <end position="943"/>
    </location>
</feature>
<feature type="compositionally biased region" description="Low complexity" evidence="6">
    <location>
        <begin position="1885"/>
        <end position="1898"/>
    </location>
</feature>
<feature type="compositionally biased region" description="Basic residues" evidence="6">
    <location>
        <begin position="1741"/>
        <end position="1750"/>
    </location>
</feature>
<gene>
    <name evidence="10" type="primary">LECG</name>
    <name evidence="10" type="ORF">Bhyg_11103</name>
</gene>
<dbReference type="InterPro" id="IPR016187">
    <property type="entry name" value="CTDL_fold"/>
</dbReference>
<accession>A0A9Q0RZV8</accession>
<evidence type="ECO:0000256" key="5">
    <source>
        <dbReference type="SAM" id="Coils"/>
    </source>
</evidence>
<dbReference type="InterPro" id="IPR000742">
    <property type="entry name" value="EGF"/>
</dbReference>
<feature type="domain" description="EGF-like" evidence="8">
    <location>
        <begin position="1644"/>
        <end position="1680"/>
    </location>
</feature>
<feature type="compositionally biased region" description="Basic and acidic residues" evidence="6">
    <location>
        <begin position="2656"/>
        <end position="2675"/>
    </location>
</feature>
<evidence type="ECO:0000313" key="11">
    <source>
        <dbReference type="Proteomes" id="UP001151699"/>
    </source>
</evidence>
<feature type="region of interest" description="Disordered" evidence="6">
    <location>
        <begin position="2086"/>
        <end position="2106"/>
    </location>
</feature>
<comment type="caution">
    <text evidence="4">Lacks conserved residue(s) required for the propagation of feature annotation.</text>
</comment>
<dbReference type="Pfam" id="PF00059">
    <property type="entry name" value="Lectin_C"/>
    <property type="match status" value="2"/>
</dbReference>
<dbReference type="Proteomes" id="UP001151699">
    <property type="component" value="Chromosome X"/>
</dbReference>
<dbReference type="Gene3D" id="3.10.100.10">
    <property type="entry name" value="Mannose-Binding Protein A, subunit A"/>
    <property type="match status" value="2"/>
</dbReference>
<feature type="region of interest" description="Disordered" evidence="6">
    <location>
        <begin position="2656"/>
        <end position="2683"/>
    </location>
</feature>
<dbReference type="InterPro" id="IPR000859">
    <property type="entry name" value="CUB_dom"/>
</dbReference>
<dbReference type="SUPFAM" id="SSF56436">
    <property type="entry name" value="C-type lectin-like"/>
    <property type="match status" value="2"/>
</dbReference>
<feature type="region of interest" description="Disordered" evidence="6">
    <location>
        <begin position="1736"/>
        <end position="1761"/>
    </location>
</feature>
<feature type="compositionally biased region" description="Basic residues" evidence="6">
    <location>
        <begin position="2544"/>
        <end position="2557"/>
    </location>
</feature>
<feature type="domain" description="CUB" evidence="7">
    <location>
        <begin position="1320"/>
        <end position="1427"/>
    </location>
</feature>
<dbReference type="Pfam" id="PF00431">
    <property type="entry name" value="CUB"/>
    <property type="match status" value="3"/>
</dbReference>
<feature type="region of interest" description="Disordered" evidence="6">
    <location>
        <begin position="2160"/>
        <end position="2208"/>
    </location>
</feature>
<dbReference type="PROSITE" id="PS50026">
    <property type="entry name" value="EGF_3"/>
    <property type="match status" value="2"/>
</dbReference>
<comment type="caution">
    <text evidence="10">The sequence shown here is derived from an EMBL/GenBank/DDBJ whole genome shotgun (WGS) entry which is preliminary data.</text>
</comment>
<dbReference type="CDD" id="cd00037">
    <property type="entry name" value="CLECT"/>
    <property type="match status" value="2"/>
</dbReference>
<feature type="coiled-coil region" evidence="5">
    <location>
        <begin position="1216"/>
        <end position="1243"/>
    </location>
</feature>
<organism evidence="10 11">
    <name type="scientific">Pseudolycoriella hygida</name>
    <dbReference type="NCBI Taxonomy" id="35572"/>
    <lineage>
        <taxon>Eukaryota</taxon>
        <taxon>Metazoa</taxon>
        <taxon>Ecdysozoa</taxon>
        <taxon>Arthropoda</taxon>
        <taxon>Hexapoda</taxon>
        <taxon>Insecta</taxon>
        <taxon>Pterygota</taxon>
        <taxon>Neoptera</taxon>
        <taxon>Endopterygota</taxon>
        <taxon>Diptera</taxon>
        <taxon>Nematocera</taxon>
        <taxon>Sciaroidea</taxon>
        <taxon>Sciaridae</taxon>
        <taxon>Pseudolycoriella</taxon>
    </lineage>
</organism>
<evidence type="ECO:0000256" key="3">
    <source>
        <dbReference type="PROSITE-ProRule" id="PRU00059"/>
    </source>
</evidence>
<dbReference type="GO" id="GO:0005615">
    <property type="term" value="C:extracellular space"/>
    <property type="evidence" value="ECO:0007669"/>
    <property type="project" value="TreeGrafter"/>
</dbReference>
<evidence type="ECO:0000256" key="6">
    <source>
        <dbReference type="SAM" id="MobiDB-lite"/>
    </source>
</evidence>
<dbReference type="CDD" id="cd00041">
    <property type="entry name" value="CUB"/>
    <property type="match status" value="3"/>
</dbReference>
<feature type="region of interest" description="Disordered" evidence="6">
    <location>
        <begin position="1869"/>
        <end position="1899"/>
    </location>
</feature>
<evidence type="ECO:0000259" key="9">
    <source>
        <dbReference type="PROSITE" id="PS50041"/>
    </source>
</evidence>
<dbReference type="InterPro" id="IPR016186">
    <property type="entry name" value="C-type_lectin-like/link_sf"/>
</dbReference>
<protein>
    <submittedName>
        <fullName evidence="10">Galactose-specific lectin nattectin</fullName>
    </submittedName>
</protein>
<feature type="region of interest" description="Disordered" evidence="6">
    <location>
        <begin position="2494"/>
        <end position="2590"/>
    </location>
</feature>
<evidence type="ECO:0000256" key="1">
    <source>
        <dbReference type="ARBA" id="ARBA00022737"/>
    </source>
</evidence>
<feature type="domain" description="C-type lectin" evidence="9">
    <location>
        <begin position="574"/>
        <end position="721"/>
    </location>
</feature>
<feature type="domain" description="EGF-like" evidence="8">
    <location>
        <begin position="1607"/>
        <end position="1642"/>
    </location>
</feature>
<feature type="region of interest" description="Disordered" evidence="6">
    <location>
        <begin position="1"/>
        <end position="30"/>
    </location>
</feature>
<dbReference type="SUPFAM" id="SSF57184">
    <property type="entry name" value="Growth factor receptor domain"/>
    <property type="match status" value="1"/>
</dbReference>
<proteinExistence type="predicted"/>
<dbReference type="InterPro" id="IPR000152">
    <property type="entry name" value="EGF-type_Asp/Asn_hydroxyl_site"/>
</dbReference>
<evidence type="ECO:0000259" key="8">
    <source>
        <dbReference type="PROSITE" id="PS50026"/>
    </source>
</evidence>
<feature type="compositionally biased region" description="Polar residues" evidence="6">
    <location>
        <begin position="2521"/>
        <end position="2534"/>
    </location>
</feature>
<dbReference type="PROSITE" id="PS50041">
    <property type="entry name" value="C_TYPE_LECTIN_2"/>
    <property type="match status" value="2"/>
</dbReference>
<dbReference type="PANTHER" id="PTHR24255">
    <property type="entry name" value="COMPLEMENT COMPONENT 1, S SUBCOMPONENT-RELATED"/>
    <property type="match status" value="1"/>
</dbReference>
<feature type="domain" description="C-type lectin" evidence="9">
    <location>
        <begin position="957"/>
        <end position="1088"/>
    </location>
</feature>
<dbReference type="PROSITE" id="PS01180">
    <property type="entry name" value="CUB"/>
    <property type="match status" value="3"/>
</dbReference>
<dbReference type="SUPFAM" id="SSF49854">
    <property type="entry name" value="Spermadhesin, CUB domain"/>
    <property type="match status" value="3"/>
</dbReference>
<feature type="disulfide bond" evidence="4">
    <location>
        <begin position="1611"/>
        <end position="1621"/>
    </location>
</feature>
<feature type="domain" description="CUB" evidence="7">
    <location>
        <begin position="1087"/>
        <end position="1164"/>
    </location>
</feature>
<reference evidence="10" key="1">
    <citation type="submission" date="2022-07" db="EMBL/GenBank/DDBJ databases">
        <authorList>
            <person name="Trinca V."/>
            <person name="Uliana J.V.C."/>
            <person name="Torres T.T."/>
            <person name="Ward R.J."/>
            <person name="Monesi N."/>
        </authorList>
    </citation>
    <scope>NUCLEOTIDE SEQUENCE</scope>
    <source>
        <strain evidence="10">HSMRA1968</strain>
        <tissue evidence="10">Whole embryos</tissue>
    </source>
</reference>
<dbReference type="EMBL" id="WJQU01000003">
    <property type="protein sequence ID" value="KAJ6638368.1"/>
    <property type="molecule type" value="Genomic_DNA"/>
</dbReference>
<dbReference type="InterPro" id="IPR035914">
    <property type="entry name" value="Sperma_CUB_dom_sf"/>
</dbReference>
<dbReference type="InterPro" id="IPR009030">
    <property type="entry name" value="Growth_fac_rcpt_cys_sf"/>
</dbReference>
<dbReference type="Gene3D" id="2.60.120.290">
    <property type="entry name" value="Spermadhesin, CUB domain"/>
    <property type="match status" value="3"/>
</dbReference>
<feature type="non-terminal residue" evidence="10">
    <location>
        <position position="1"/>
    </location>
</feature>
<dbReference type="InterPro" id="IPR001304">
    <property type="entry name" value="C-type_lectin-like"/>
</dbReference>
<dbReference type="OrthoDB" id="418245at2759"/>
<feature type="compositionally biased region" description="Polar residues" evidence="6">
    <location>
        <begin position="1968"/>
        <end position="1983"/>
    </location>
</feature>
<dbReference type="PROSITE" id="PS00010">
    <property type="entry name" value="ASX_HYDROXYL"/>
    <property type="match status" value="1"/>
</dbReference>
<dbReference type="CDD" id="cd00054">
    <property type="entry name" value="EGF_CA"/>
    <property type="match status" value="2"/>
</dbReference>
<feature type="disulfide bond" evidence="4">
    <location>
        <begin position="1670"/>
        <end position="1679"/>
    </location>
</feature>
<keyword evidence="5" id="KW-0175">Coiled coil</keyword>
<feature type="disulfide bond" evidence="3">
    <location>
        <begin position="1320"/>
        <end position="1347"/>
    </location>
</feature>
<feature type="compositionally biased region" description="Low complexity" evidence="6">
    <location>
        <begin position="1940"/>
        <end position="1958"/>
    </location>
</feature>
<keyword evidence="4" id="KW-0245">EGF-like domain</keyword>
<dbReference type="SMART" id="SM00042">
    <property type="entry name" value="CUB"/>
    <property type="match status" value="3"/>
</dbReference>
<dbReference type="PROSITE" id="PS01186">
    <property type="entry name" value="EGF_2"/>
    <property type="match status" value="1"/>
</dbReference>
<evidence type="ECO:0000256" key="2">
    <source>
        <dbReference type="ARBA" id="ARBA00023157"/>
    </source>
</evidence>
<feature type="compositionally biased region" description="Polar residues" evidence="6">
    <location>
        <begin position="21"/>
        <end position="30"/>
    </location>
</feature>
<dbReference type="PROSITE" id="PS00022">
    <property type="entry name" value="EGF_1"/>
    <property type="match status" value="2"/>
</dbReference>
<keyword evidence="2 4" id="KW-1015">Disulfide bond</keyword>
<feature type="compositionally biased region" description="Polar residues" evidence="6">
    <location>
        <begin position="2094"/>
        <end position="2106"/>
    </location>
</feature>
<evidence type="ECO:0000259" key="7">
    <source>
        <dbReference type="PROSITE" id="PS01180"/>
    </source>
</evidence>
<evidence type="ECO:0000256" key="4">
    <source>
        <dbReference type="PROSITE-ProRule" id="PRU00076"/>
    </source>
</evidence>
<feature type="non-terminal residue" evidence="10">
    <location>
        <position position="2726"/>
    </location>
</feature>
<dbReference type="GO" id="GO:0004252">
    <property type="term" value="F:serine-type endopeptidase activity"/>
    <property type="evidence" value="ECO:0007669"/>
    <property type="project" value="TreeGrafter"/>
</dbReference>
<dbReference type="SMART" id="SM00181">
    <property type="entry name" value="EGF"/>
    <property type="match status" value="2"/>
</dbReference>